<evidence type="ECO:0000313" key="1">
    <source>
        <dbReference type="EMBL" id="GEP62077.1"/>
    </source>
</evidence>
<dbReference type="EMBL" id="BKAJ01000302">
    <property type="protein sequence ID" value="GEP62077.1"/>
    <property type="molecule type" value="Genomic_DNA"/>
</dbReference>
<dbReference type="Proteomes" id="UP000321058">
    <property type="component" value="Unassembled WGS sequence"/>
</dbReference>
<sequence>MRPIPEAPDVTEADRQRCRALIEAASFYAVDYERDGACWERVLPSGDCLVLAVWKSALFGKPEREEWTLVRYTGRGTLGDETGPMTLRNALMRAGDVVAGATDKPAEARRHQ</sequence>
<organism evidence="1 2">
    <name type="scientific">Reyranella soli</name>
    <dbReference type="NCBI Taxonomy" id="1230389"/>
    <lineage>
        <taxon>Bacteria</taxon>
        <taxon>Pseudomonadati</taxon>
        <taxon>Pseudomonadota</taxon>
        <taxon>Alphaproteobacteria</taxon>
        <taxon>Hyphomicrobiales</taxon>
        <taxon>Reyranellaceae</taxon>
        <taxon>Reyranella</taxon>
    </lineage>
</organism>
<gene>
    <name evidence="1" type="ORF">RSO01_92430</name>
</gene>
<accession>A0A512NSZ0</accession>
<evidence type="ECO:0000313" key="2">
    <source>
        <dbReference type="Proteomes" id="UP000321058"/>
    </source>
</evidence>
<keyword evidence="2" id="KW-1185">Reference proteome</keyword>
<protein>
    <submittedName>
        <fullName evidence="1">Uncharacterized protein</fullName>
    </submittedName>
</protein>
<proteinExistence type="predicted"/>
<name>A0A512NSZ0_9HYPH</name>
<comment type="caution">
    <text evidence="1">The sequence shown here is derived from an EMBL/GenBank/DDBJ whole genome shotgun (WGS) entry which is preliminary data.</text>
</comment>
<reference evidence="1 2" key="1">
    <citation type="submission" date="2019-07" db="EMBL/GenBank/DDBJ databases">
        <title>Whole genome shotgun sequence of Reyranella soli NBRC 108950.</title>
        <authorList>
            <person name="Hosoyama A."/>
            <person name="Uohara A."/>
            <person name="Ohji S."/>
            <person name="Ichikawa N."/>
        </authorList>
    </citation>
    <scope>NUCLEOTIDE SEQUENCE [LARGE SCALE GENOMIC DNA]</scope>
    <source>
        <strain evidence="1 2">NBRC 108950</strain>
    </source>
</reference>
<dbReference type="AlphaFoldDB" id="A0A512NSZ0"/>